<keyword evidence="3" id="KW-0029">Amino-acid transport</keyword>
<organism evidence="5 6">
    <name type="scientific">Dankookia rubra</name>
    <dbReference type="NCBI Taxonomy" id="1442381"/>
    <lineage>
        <taxon>Bacteria</taxon>
        <taxon>Pseudomonadati</taxon>
        <taxon>Pseudomonadota</taxon>
        <taxon>Alphaproteobacteria</taxon>
        <taxon>Acetobacterales</taxon>
        <taxon>Roseomonadaceae</taxon>
        <taxon>Dankookia</taxon>
    </lineage>
</organism>
<gene>
    <name evidence="5" type="ORF">E2C06_27890</name>
</gene>
<dbReference type="AlphaFoldDB" id="A0A4V3A9I0"/>
<evidence type="ECO:0000256" key="2">
    <source>
        <dbReference type="ARBA" id="ARBA00022729"/>
    </source>
</evidence>
<dbReference type="InterPro" id="IPR051010">
    <property type="entry name" value="BCAA_transport"/>
</dbReference>
<dbReference type="Proteomes" id="UP000295096">
    <property type="component" value="Unassembled WGS sequence"/>
</dbReference>
<evidence type="ECO:0000313" key="5">
    <source>
        <dbReference type="EMBL" id="TDH59345.1"/>
    </source>
</evidence>
<keyword evidence="3" id="KW-0813">Transport</keyword>
<dbReference type="EMBL" id="SMSJ01000070">
    <property type="protein sequence ID" value="TDH59345.1"/>
    <property type="molecule type" value="Genomic_DNA"/>
</dbReference>
<keyword evidence="2" id="KW-0732">Signal</keyword>
<name>A0A4V3A9I0_9PROT</name>
<protein>
    <recommendedName>
        <fullName evidence="4">Leucine-binding protein domain-containing protein</fullName>
    </recommendedName>
</protein>
<dbReference type="GO" id="GO:0006865">
    <property type="term" value="P:amino acid transport"/>
    <property type="evidence" value="ECO:0007669"/>
    <property type="project" value="UniProtKB-KW"/>
</dbReference>
<dbReference type="PANTHER" id="PTHR30483">
    <property type="entry name" value="LEUCINE-SPECIFIC-BINDING PROTEIN"/>
    <property type="match status" value="1"/>
</dbReference>
<dbReference type="OrthoDB" id="9791590at2"/>
<dbReference type="Pfam" id="PF13458">
    <property type="entry name" value="Peripla_BP_6"/>
    <property type="match status" value="1"/>
</dbReference>
<evidence type="ECO:0000256" key="3">
    <source>
        <dbReference type="ARBA" id="ARBA00022970"/>
    </source>
</evidence>
<proteinExistence type="inferred from homology"/>
<comment type="caution">
    <text evidence="5">The sequence shown here is derived from an EMBL/GenBank/DDBJ whole genome shotgun (WGS) entry which is preliminary data.</text>
</comment>
<comment type="similarity">
    <text evidence="1">Belongs to the leucine-binding protein family.</text>
</comment>
<evidence type="ECO:0000313" key="6">
    <source>
        <dbReference type="Proteomes" id="UP000295096"/>
    </source>
</evidence>
<evidence type="ECO:0000256" key="1">
    <source>
        <dbReference type="ARBA" id="ARBA00010062"/>
    </source>
</evidence>
<dbReference type="Gene3D" id="3.40.50.2300">
    <property type="match status" value="1"/>
</dbReference>
<sequence>MRWSGPTTLACVTQAATEARQMFPNLRVELIQANHQNKRDVGVNTAREWFDRREVDAIVDVNNSAVGLAVSSVAREKNKTFLASGASTAALTGAQCSLNMAQWTYDSYMHSRSTS</sequence>
<dbReference type="PANTHER" id="PTHR30483:SF6">
    <property type="entry name" value="PERIPLASMIC BINDING PROTEIN OF ABC TRANSPORTER FOR NATURAL AMINO ACIDS"/>
    <property type="match status" value="1"/>
</dbReference>
<dbReference type="InterPro" id="IPR028081">
    <property type="entry name" value="Leu-bd"/>
</dbReference>
<dbReference type="InterPro" id="IPR028082">
    <property type="entry name" value="Peripla_BP_I"/>
</dbReference>
<reference evidence="5 6" key="1">
    <citation type="journal article" date="2016" name="J. Microbiol.">
        <title>Dankookia rubra gen. nov., sp. nov., an alphaproteobacterium isolated from sediment of a shallow stream.</title>
        <authorList>
            <person name="Kim W.H."/>
            <person name="Kim D.H."/>
            <person name="Kang K."/>
            <person name="Ahn T.Y."/>
        </authorList>
    </citation>
    <scope>NUCLEOTIDE SEQUENCE [LARGE SCALE GENOMIC DNA]</scope>
    <source>
        <strain evidence="5 6">JCM30602</strain>
    </source>
</reference>
<accession>A0A4V3A9I0</accession>
<evidence type="ECO:0000259" key="4">
    <source>
        <dbReference type="Pfam" id="PF13458"/>
    </source>
</evidence>
<keyword evidence="6" id="KW-1185">Reference proteome</keyword>
<feature type="domain" description="Leucine-binding protein" evidence="4">
    <location>
        <begin position="5"/>
        <end position="113"/>
    </location>
</feature>
<dbReference type="SUPFAM" id="SSF53822">
    <property type="entry name" value="Periplasmic binding protein-like I"/>
    <property type="match status" value="1"/>
</dbReference>